<name>A0ACD4NKY1_9HYPH</name>
<accession>A0ACD4NKY1</accession>
<organism evidence="1 2">
    <name type="scientific">Antarcticirhabdus aurantiaca</name>
    <dbReference type="NCBI Taxonomy" id="2606717"/>
    <lineage>
        <taxon>Bacteria</taxon>
        <taxon>Pseudomonadati</taxon>
        <taxon>Pseudomonadota</taxon>
        <taxon>Alphaproteobacteria</taxon>
        <taxon>Hyphomicrobiales</taxon>
        <taxon>Aurantimonadaceae</taxon>
        <taxon>Antarcticirhabdus</taxon>
    </lineage>
</organism>
<evidence type="ECO:0000313" key="2">
    <source>
        <dbReference type="Proteomes" id="UP001163223"/>
    </source>
</evidence>
<keyword evidence="2" id="KW-1185">Reference proteome</keyword>
<dbReference type="Proteomes" id="UP001163223">
    <property type="component" value="Chromosome"/>
</dbReference>
<protein>
    <submittedName>
        <fullName evidence="1">Tetratricopeptide repeat protein</fullName>
    </submittedName>
</protein>
<proteinExistence type="predicted"/>
<sequence length="1064" mass="113250">MSSPASSQTFDAARRAGLAARAAGDRAAALARFREALALDPANRWTRNDAALELVALGRAGEAAAEAEALARDAPDFAPARRTLALAARAAGDREAALGHFRAAAALDARDLWNRHDAGTELAALGRPAEAAEAFRDLAEATPLPHSLRALAQIARIEGRSEDTLALLRAAALLRPADPWFALDLAAELAARGRVAESEAAFEALVTIRPDFLPAHRARAAACMARGESERALYHLEAALALAPDDAALLAAQADALLALGRLEAAEGRFARLLVQRPGHGAALLGLAKAARLSGRADLAAAHLRQAGRDARDETARLAVAAEWLALGEPAAARALHAGIGERPEATAALHAELGAQRRRSEGPRAAEDALSRALAIDPANPRALLILGDLRREAGRLEEAEELYGRALAARPGFYWALVGQAAIHRERGEGEASRRLLLRAIEADPAEWHAEIELARDLAEGGDVEAARALLARVPPSSPRARNAAMLAARLHREAGDFGAAAEAFEAVARRWPPHVEALVEAAEDRFRSGEDADAERLLAEAAALGREAPARLEAEARRALIRDEPEVALALFDRARAADPSRLRPALAAGRIEAVLGREGAALARFAAAEAEFGARPDIVLARAEVERLRGRTGEARARIAAALGAHPHHLGLRLAAALADMEAGQFEHAAAALDAARPRSEAERGRILVARSLLHAARWDFSAAADAAGQASRLLPGDGWARQRLVHAAMLDLDLDRAGAELAALARLEASANRLRGKSANPSQSHYGQILDEFRMDGEVVAALTAARALPVDARLARLAAIVRERPDNTATAIGFFVEHRRAGRLAPAPAAPRPRAIPLAIHQYWDEGSPPADLAEYLESWRAHHPGTPYHLWSEAEARAFLDRRCGAPVLAAFERVAEPAMKADLFRLALLREEGGIYADADDRCLRDVAPLLDGGHGFLAYQEDLGSLGNNILAAAPGHPVIARALALGVEAVNRGDTDILWLATGPGLLTRAAAQVLAERPEMITDCRILDRHEVLAFAAIHCLGAYKATERHWSRTAFGRTRPQRDDRAAQAASG</sequence>
<gene>
    <name evidence="1" type="ORF">OXU80_21925</name>
</gene>
<dbReference type="EMBL" id="CP113520">
    <property type="protein sequence ID" value="WAJ27476.1"/>
    <property type="molecule type" value="Genomic_DNA"/>
</dbReference>
<evidence type="ECO:0000313" key="1">
    <source>
        <dbReference type="EMBL" id="WAJ27476.1"/>
    </source>
</evidence>
<reference evidence="1" key="1">
    <citation type="submission" date="2022-11" db="EMBL/GenBank/DDBJ databases">
        <title>beta-Carotene-producing bacterium, Jeongeuplla avenae sp. nov., alleviates the salt stress of Arabidopsis seedlings.</title>
        <authorList>
            <person name="Jiang L."/>
            <person name="Lee J."/>
        </authorList>
    </citation>
    <scope>NUCLEOTIDE SEQUENCE</scope>
    <source>
        <strain evidence="1">DY_R2A_6</strain>
    </source>
</reference>